<proteinExistence type="inferred from homology"/>
<dbReference type="Gene3D" id="3.40.109.10">
    <property type="entry name" value="NADH Oxidase"/>
    <property type="match status" value="1"/>
</dbReference>
<evidence type="ECO:0000259" key="3">
    <source>
        <dbReference type="Pfam" id="PF00881"/>
    </source>
</evidence>
<evidence type="ECO:0000256" key="2">
    <source>
        <dbReference type="ARBA" id="ARBA00023002"/>
    </source>
</evidence>
<name>A0A1S1V9F8_9FIRM</name>
<feature type="domain" description="Nitroreductase" evidence="3">
    <location>
        <begin position="55"/>
        <end position="197"/>
    </location>
</feature>
<evidence type="ECO:0000256" key="1">
    <source>
        <dbReference type="ARBA" id="ARBA00007118"/>
    </source>
</evidence>
<dbReference type="Proteomes" id="UP000180254">
    <property type="component" value="Unassembled WGS sequence"/>
</dbReference>
<dbReference type="CDD" id="cd02138">
    <property type="entry name" value="TdsD-like"/>
    <property type="match status" value="1"/>
</dbReference>
<organism evidence="4 5">
    <name type="scientific">Andreesenia angusta</name>
    <dbReference type="NCBI Taxonomy" id="39480"/>
    <lineage>
        <taxon>Bacteria</taxon>
        <taxon>Bacillati</taxon>
        <taxon>Bacillota</taxon>
        <taxon>Tissierellia</taxon>
        <taxon>Tissierellales</taxon>
        <taxon>Gottschalkiaceae</taxon>
        <taxon>Andreesenia</taxon>
    </lineage>
</organism>
<dbReference type="PANTHER" id="PTHR43673">
    <property type="entry name" value="NAD(P)H NITROREDUCTASE YDGI-RELATED"/>
    <property type="match status" value="1"/>
</dbReference>
<comment type="similarity">
    <text evidence="1">Belongs to the nitroreductase family.</text>
</comment>
<dbReference type="EMBL" id="MKIE01000001">
    <property type="protein sequence ID" value="OHW63236.1"/>
    <property type="molecule type" value="Genomic_DNA"/>
</dbReference>
<gene>
    <name evidence="4" type="primary">rutE</name>
    <name evidence="4" type="ORF">EUAN_01000</name>
</gene>
<accession>A0A1S1V9F8</accession>
<dbReference type="PANTHER" id="PTHR43673:SF10">
    <property type="entry name" value="NADH DEHYDROGENASE_NAD(P)H NITROREDUCTASE XCC3605-RELATED"/>
    <property type="match status" value="1"/>
</dbReference>
<evidence type="ECO:0000313" key="5">
    <source>
        <dbReference type="Proteomes" id="UP000180254"/>
    </source>
</evidence>
<dbReference type="InterPro" id="IPR029479">
    <property type="entry name" value="Nitroreductase"/>
</dbReference>
<keyword evidence="2 4" id="KW-0560">Oxidoreductase</keyword>
<dbReference type="InterPro" id="IPR000415">
    <property type="entry name" value="Nitroreductase-like"/>
</dbReference>
<sequence length="234" mass="27158">MKKSIQKHLSIDLNLKIVLFSLGSLRVIKKYAKHSERMMKMDQHRDYKYDILKEIKERWSPRAFSEEKLSAEDIEAVFDAARFAQSCFNEQPWRYLVATEEDELELLRGVLNEKNRLWAKKAPVLFLVLAHKKFAYNGKPNPYNKFDAGTSWGFLSLEATKRGLVTHGMAGFDKEAARQKLDIPEDYDIIAAVAMGKLGCKDDLPLEEFKEKEHPDSRKPLEEIKLRLGHFKKS</sequence>
<dbReference type="STRING" id="39480.EUAN_01000"/>
<dbReference type="SUPFAM" id="SSF55469">
    <property type="entry name" value="FMN-dependent nitroreductase-like"/>
    <property type="match status" value="1"/>
</dbReference>
<protein>
    <submittedName>
        <fullName evidence="4">Malonic semialdehyde reductase RutE</fullName>
        <ecNumber evidence="4">1.1.1.298</ecNumber>
    </submittedName>
</protein>
<reference evidence="4 5" key="1">
    <citation type="submission" date="2016-09" db="EMBL/GenBank/DDBJ databases">
        <title>Genome sequence of Eubacterium angustum.</title>
        <authorList>
            <person name="Poehlein A."/>
            <person name="Daniel R."/>
        </authorList>
    </citation>
    <scope>NUCLEOTIDE SEQUENCE [LARGE SCALE GENOMIC DNA]</scope>
    <source>
        <strain evidence="4 5">DSM 1989</strain>
    </source>
</reference>
<dbReference type="AlphaFoldDB" id="A0A1S1V9F8"/>
<evidence type="ECO:0000313" key="4">
    <source>
        <dbReference type="EMBL" id="OHW63236.1"/>
    </source>
</evidence>
<keyword evidence="5" id="KW-1185">Reference proteome</keyword>
<dbReference type="Pfam" id="PF00881">
    <property type="entry name" value="Nitroreductase"/>
    <property type="match status" value="1"/>
</dbReference>
<dbReference type="EC" id="1.1.1.298" evidence="4"/>
<dbReference type="GO" id="GO:0035527">
    <property type="term" value="F:3-hydroxypropionate dehydrogenase (NADP+) activity"/>
    <property type="evidence" value="ECO:0007669"/>
    <property type="project" value="UniProtKB-EC"/>
</dbReference>
<comment type="caution">
    <text evidence="4">The sequence shown here is derived from an EMBL/GenBank/DDBJ whole genome shotgun (WGS) entry which is preliminary data.</text>
</comment>